<dbReference type="AlphaFoldDB" id="A0A916QFF6"/>
<proteinExistence type="predicted"/>
<sequence>MSDQNIRSESYSHMVNMIEEARIHGKLVRLSIVKGRGVQMNIPCKILNFDEESRNLAVYHVDDKQVHIVNMNEIDDFIISS</sequence>
<organism evidence="1 2">
    <name type="scientific">Insulibacter thermoxylanivorax</name>
    <dbReference type="NCBI Taxonomy" id="2749268"/>
    <lineage>
        <taxon>Bacteria</taxon>
        <taxon>Bacillati</taxon>
        <taxon>Bacillota</taxon>
        <taxon>Bacilli</taxon>
        <taxon>Bacillales</taxon>
        <taxon>Paenibacillaceae</taxon>
        <taxon>Insulibacter</taxon>
    </lineage>
</organism>
<gene>
    <name evidence="1" type="ORF">PRECH8_19350</name>
</gene>
<protein>
    <submittedName>
        <fullName evidence="1">Uncharacterized protein</fullName>
    </submittedName>
</protein>
<keyword evidence="2" id="KW-1185">Reference proteome</keyword>
<evidence type="ECO:0000313" key="1">
    <source>
        <dbReference type="EMBL" id="GFR38639.1"/>
    </source>
</evidence>
<name>A0A916QFF6_9BACL</name>
<dbReference type="RefSeq" id="WP_200966874.1">
    <property type="nucleotide sequence ID" value="NZ_BMAQ01000021.1"/>
</dbReference>
<reference evidence="1" key="1">
    <citation type="submission" date="2020-08" db="EMBL/GenBank/DDBJ databases">
        <authorList>
            <person name="Uke A."/>
            <person name="Chhe C."/>
            <person name="Baramee S."/>
            <person name="Kosugi A."/>
        </authorList>
    </citation>
    <scope>NUCLEOTIDE SEQUENCE</scope>
    <source>
        <strain evidence="1">DA-C8</strain>
    </source>
</reference>
<accession>A0A916QFF6</accession>
<evidence type="ECO:0000313" key="2">
    <source>
        <dbReference type="Proteomes" id="UP000654993"/>
    </source>
</evidence>
<comment type="caution">
    <text evidence="1">The sequence shown here is derived from an EMBL/GenBank/DDBJ whole genome shotgun (WGS) entry which is preliminary data.</text>
</comment>
<dbReference type="Proteomes" id="UP000654993">
    <property type="component" value="Unassembled WGS sequence"/>
</dbReference>
<reference evidence="1" key="2">
    <citation type="journal article" date="2021" name="Data Brief">
        <title>Draft genome sequence data of the facultative, thermophilic, xylanolytic bacterium Paenibacillus sp. strain DA-C8.</title>
        <authorList>
            <person name="Chhe C."/>
            <person name="Uke A."/>
            <person name="Baramee S."/>
            <person name="Ungkulpasvich U."/>
            <person name="Tachaapaikoon C."/>
            <person name="Pason P."/>
            <person name="Waeonukul R."/>
            <person name="Ratanakhanokchai K."/>
            <person name="Kosugi A."/>
        </authorList>
    </citation>
    <scope>NUCLEOTIDE SEQUENCE</scope>
    <source>
        <strain evidence="1">DA-C8</strain>
    </source>
</reference>
<dbReference type="EMBL" id="BMAQ01000021">
    <property type="protein sequence ID" value="GFR38639.1"/>
    <property type="molecule type" value="Genomic_DNA"/>
</dbReference>